<feature type="non-terminal residue" evidence="1">
    <location>
        <position position="1"/>
    </location>
</feature>
<name>A0A2I0HU39_PUNGR</name>
<reference evidence="1 2" key="1">
    <citation type="submission" date="2017-11" db="EMBL/GenBank/DDBJ databases">
        <title>De-novo sequencing of pomegranate (Punica granatum L.) genome.</title>
        <authorList>
            <person name="Akparov Z."/>
            <person name="Amiraslanov A."/>
            <person name="Hajiyeva S."/>
            <person name="Abbasov M."/>
            <person name="Kaur K."/>
            <person name="Hamwieh A."/>
            <person name="Solovyev V."/>
            <person name="Salamov A."/>
            <person name="Braich B."/>
            <person name="Kosarev P."/>
            <person name="Mahmoud A."/>
            <person name="Hajiyev E."/>
            <person name="Babayeva S."/>
            <person name="Izzatullayeva V."/>
            <person name="Mammadov A."/>
            <person name="Mammadov A."/>
            <person name="Sharifova S."/>
            <person name="Ojaghi J."/>
            <person name="Eynullazada K."/>
            <person name="Bayramov B."/>
            <person name="Abdulazimova A."/>
            <person name="Shahmuradov I."/>
        </authorList>
    </citation>
    <scope>NUCLEOTIDE SEQUENCE [LARGE SCALE GENOMIC DNA]</scope>
    <source>
        <strain evidence="2">cv. AG2017</strain>
        <tissue evidence="1">Leaf</tissue>
    </source>
</reference>
<gene>
    <name evidence="1" type="ORF">CRG98_044609</name>
</gene>
<dbReference type="EMBL" id="PGOL01005511">
    <property type="protein sequence ID" value="PKI35000.1"/>
    <property type="molecule type" value="Genomic_DNA"/>
</dbReference>
<accession>A0A2I0HU39</accession>
<organism evidence="1 2">
    <name type="scientific">Punica granatum</name>
    <name type="common">Pomegranate</name>
    <dbReference type="NCBI Taxonomy" id="22663"/>
    <lineage>
        <taxon>Eukaryota</taxon>
        <taxon>Viridiplantae</taxon>
        <taxon>Streptophyta</taxon>
        <taxon>Embryophyta</taxon>
        <taxon>Tracheophyta</taxon>
        <taxon>Spermatophyta</taxon>
        <taxon>Magnoliopsida</taxon>
        <taxon>eudicotyledons</taxon>
        <taxon>Gunneridae</taxon>
        <taxon>Pentapetalae</taxon>
        <taxon>rosids</taxon>
        <taxon>malvids</taxon>
        <taxon>Myrtales</taxon>
        <taxon>Lythraceae</taxon>
        <taxon>Punica</taxon>
    </lineage>
</organism>
<dbReference type="Proteomes" id="UP000233551">
    <property type="component" value="Unassembled WGS sequence"/>
</dbReference>
<sequence length="79" mass="8640">VKGSVCDACSSVSGRLRDPWRVFALVMRMGSRLQRPRCEASGAPVGLAWAYRNVLKGAQAALSVVRRACELRTLLIRVP</sequence>
<evidence type="ECO:0000313" key="1">
    <source>
        <dbReference type="EMBL" id="PKI35000.1"/>
    </source>
</evidence>
<evidence type="ECO:0000313" key="2">
    <source>
        <dbReference type="Proteomes" id="UP000233551"/>
    </source>
</evidence>
<protein>
    <submittedName>
        <fullName evidence="1">Uncharacterized protein</fullName>
    </submittedName>
</protein>
<proteinExistence type="predicted"/>
<comment type="caution">
    <text evidence="1">The sequence shown here is derived from an EMBL/GenBank/DDBJ whole genome shotgun (WGS) entry which is preliminary data.</text>
</comment>
<dbReference type="AlphaFoldDB" id="A0A2I0HU39"/>
<keyword evidence="2" id="KW-1185">Reference proteome</keyword>